<dbReference type="Proteomes" id="UP001066276">
    <property type="component" value="Chromosome 6"/>
</dbReference>
<name>A0AAV7QQD1_PLEWA</name>
<keyword evidence="2" id="KW-1185">Reference proteome</keyword>
<proteinExistence type="predicted"/>
<comment type="caution">
    <text evidence="1">The sequence shown here is derived from an EMBL/GenBank/DDBJ whole genome shotgun (WGS) entry which is preliminary data.</text>
</comment>
<evidence type="ECO:0000313" key="1">
    <source>
        <dbReference type="EMBL" id="KAJ1141652.1"/>
    </source>
</evidence>
<dbReference type="AlphaFoldDB" id="A0AAV7QQD1"/>
<accession>A0AAV7QQD1</accession>
<evidence type="ECO:0000313" key="2">
    <source>
        <dbReference type="Proteomes" id="UP001066276"/>
    </source>
</evidence>
<sequence length="76" mass="8349">MKCAIRKALSSEKRVSPCHLLVRSLGVPATRGCQMRTLRARAQQGEHTRLRRAAAAALQTLRPAGSCSRNQLRAKP</sequence>
<organism evidence="1 2">
    <name type="scientific">Pleurodeles waltl</name>
    <name type="common">Iberian ribbed newt</name>
    <dbReference type="NCBI Taxonomy" id="8319"/>
    <lineage>
        <taxon>Eukaryota</taxon>
        <taxon>Metazoa</taxon>
        <taxon>Chordata</taxon>
        <taxon>Craniata</taxon>
        <taxon>Vertebrata</taxon>
        <taxon>Euteleostomi</taxon>
        <taxon>Amphibia</taxon>
        <taxon>Batrachia</taxon>
        <taxon>Caudata</taxon>
        <taxon>Salamandroidea</taxon>
        <taxon>Salamandridae</taxon>
        <taxon>Pleurodelinae</taxon>
        <taxon>Pleurodeles</taxon>
    </lineage>
</organism>
<reference evidence="1" key="1">
    <citation type="journal article" date="2022" name="bioRxiv">
        <title>Sequencing and chromosome-scale assembly of the giantPleurodeles waltlgenome.</title>
        <authorList>
            <person name="Brown T."/>
            <person name="Elewa A."/>
            <person name="Iarovenko S."/>
            <person name="Subramanian E."/>
            <person name="Araus A.J."/>
            <person name="Petzold A."/>
            <person name="Susuki M."/>
            <person name="Suzuki K.-i.T."/>
            <person name="Hayashi T."/>
            <person name="Toyoda A."/>
            <person name="Oliveira C."/>
            <person name="Osipova E."/>
            <person name="Leigh N.D."/>
            <person name="Simon A."/>
            <person name="Yun M.H."/>
        </authorList>
    </citation>
    <scope>NUCLEOTIDE SEQUENCE</scope>
    <source>
        <strain evidence="1">20211129_DDA</strain>
        <tissue evidence="1">Liver</tissue>
    </source>
</reference>
<gene>
    <name evidence="1" type="ORF">NDU88_007980</name>
</gene>
<dbReference type="EMBL" id="JANPWB010000010">
    <property type="protein sequence ID" value="KAJ1141652.1"/>
    <property type="molecule type" value="Genomic_DNA"/>
</dbReference>
<protein>
    <submittedName>
        <fullName evidence="1">Uncharacterized protein</fullName>
    </submittedName>
</protein>